<keyword evidence="3 7" id="KW-0889">Transcription antitermination</keyword>
<dbReference type="Pfam" id="PF26594">
    <property type="entry name" value="KH_NusA_2nd"/>
    <property type="match status" value="1"/>
</dbReference>
<proteinExistence type="inferred from homology"/>
<organism evidence="9 10">
    <name type="scientific">Helicovermis profundi</name>
    <dbReference type="NCBI Taxonomy" id="3065157"/>
    <lineage>
        <taxon>Bacteria</taxon>
        <taxon>Bacillati</taxon>
        <taxon>Bacillota</taxon>
        <taxon>Clostridia</taxon>
        <taxon>Helicovermis</taxon>
    </lineage>
</organism>
<dbReference type="InterPro" id="IPR015946">
    <property type="entry name" value="KH_dom-like_a/b"/>
</dbReference>
<comment type="subunit">
    <text evidence="7">Monomer. Binds directly to the core enzyme of the DNA-dependent RNA polymerase and to nascent RNA.</text>
</comment>
<evidence type="ECO:0000256" key="2">
    <source>
        <dbReference type="ARBA" id="ARBA00022490"/>
    </source>
</evidence>
<dbReference type="SUPFAM" id="SSF54814">
    <property type="entry name" value="Prokaryotic type KH domain (KH-domain type II)"/>
    <property type="match status" value="2"/>
</dbReference>
<dbReference type="CDD" id="cd04455">
    <property type="entry name" value="S1_NusA"/>
    <property type="match status" value="1"/>
</dbReference>
<dbReference type="KEGG" id="hprf:HLPR_16640"/>
<dbReference type="GO" id="GO:0031564">
    <property type="term" value="P:transcription antitermination"/>
    <property type="evidence" value="ECO:0007669"/>
    <property type="project" value="UniProtKB-UniRule"/>
</dbReference>
<dbReference type="InterPro" id="IPR003029">
    <property type="entry name" value="S1_domain"/>
</dbReference>
<evidence type="ECO:0000313" key="10">
    <source>
        <dbReference type="Proteomes" id="UP001321786"/>
    </source>
</evidence>
<keyword evidence="2 7" id="KW-0963">Cytoplasm</keyword>
<keyword evidence="5 7" id="KW-0805">Transcription regulation</keyword>
<dbReference type="Gene3D" id="3.30.1480.10">
    <property type="entry name" value="NusA, N-terminal domain"/>
    <property type="match status" value="1"/>
</dbReference>
<evidence type="ECO:0000256" key="6">
    <source>
        <dbReference type="ARBA" id="ARBA00023163"/>
    </source>
</evidence>
<dbReference type="SMART" id="SM00316">
    <property type="entry name" value="S1"/>
    <property type="match status" value="1"/>
</dbReference>
<dbReference type="AlphaFoldDB" id="A0AAU9E4I8"/>
<dbReference type="Pfam" id="PF08529">
    <property type="entry name" value="NusA_N"/>
    <property type="match status" value="1"/>
</dbReference>
<evidence type="ECO:0000256" key="4">
    <source>
        <dbReference type="ARBA" id="ARBA00022884"/>
    </source>
</evidence>
<dbReference type="SUPFAM" id="SSF50249">
    <property type="entry name" value="Nucleic acid-binding proteins"/>
    <property type="match status" value="1"/>
</dbReference>
<reference evidence="9 10" key="1">
    <citation type="submission" date="2023-08" db="EMBL/GenBank/DDBJ databases">
        <title>Helicovermis profunda gen. nov., sp. nov., a novel mesophilic, fermentative bacterium within the Bacillota from a deep-sea hydrothermal vent chimney.</title>
        <authorList>
            <person name="Miyazaki U."/>
            <person name="Mizutani D."/>
            <person name="Hashimoto Y."/>
            <person name="Tame A."/>
            <person name="Sawayama S."/>
            <person name="Miyazaki J."/>
            <person name="Takai K."/>
            <person name="Nakagawa S."/>
        </authorList>
    </citation>
    <scope>NUCLEOTIDE SEQUENCE [LARGE SCALE GENOMIC DNA]</scope>
    <source>
        <strain evidence="9 10">S502</strain>
    </source>
</reference>
<dbReference type="FunFam" id="3.30.1480.10:FF:000002">
    <property type="entry name" value="Transcription termination/antitermination protein NusA"/>
    <property type="match status" value="1"/>
</dbReference>
<evidence type="ECO:0000256" key="1">
    <source>
        <dbReference type="ARBA" id="ARBA00022472"/>
    </source>
</evidence>
<dbReference type="InterPro" id="IPR009019">
    <property type="entry name" value="KH_sf_prok-type"/>
</dbReference>
<dbReference type="SUPFAM" id="SSF69705">
    <property type="entry name" value="Transcription factor NusA, N-terminal domain"/>
    <property type="match status" value="1"/>
</dbReference>
<dbReference type="SMART" id="SM00322">
    <property type="entry name" value="KH"/>
    <property type="match status" value="2"/>
</dbReference>
<dbReference type="CDD" id="cd22529">
    <property type="entry name" value="KH-II_NusA_rpt2"/>
    <property type="match status" value="1"/>
</dbReference>
<dbReference type="GO" id="GO:0003700">
    <property type="term" value="F:DNA-binding transcription factor activity"/>
    <property type="evidence" value="ECO:0007669"/>
    <property type="project" value="InterPro"/>
</dbReference>
<comment type="function">
    <text evidence="7">Participates in both transcription termination and antitermination.</text>
</comment>
<dbReference type="InterPro" id="IPR013735">
    <property type="entry name" value="TF_NusA_N"/>
</dbReference>
<feature type="domain" description="S1 motif" evidence="8">
    <location>
        <begin position="136"/>
        <end position="200"/>
    </location>
</feature>
<gene>
    <name evidence="7 9" type="primary">nusA</name>
    <name evidence="9" type="ORF">HLPR_16640</name>
</gene>
<sequence>MKDKDELMIALTQLEKEKGISKQLLIETIEAALITAYKKNFGTSQNVKVVIDENTGVVKVFKRMEVIEGETAFDTISLIDAKEKDPEYKIGDVIEEEVTPKDFGRIAAQTAKQVVVQRIREAERSIIYDQYFERESEIVNGIVQRFSKGTIFINLGNTEAVLLPSEQTPNENYTQSARLKTYIVEVKKTSKGPQVLVSRTHPGLVKRLFELEVPEIYDGEVEIRGISREAGSRTKISVFSLNENVDPVGACVGSKGSRVQSIVDELKGEKIDIIKWDENPEVYIANSLSPSKVEKVIVDEKNKSALVVVPDYQLSLAIGKEGQNARLAAKLTNWKIDIKSLSQYEESLIVNEPVEEVKVTEEETQVTKEEINQEG</sequence>
<dbReference type="GO" id="GO:0003723">
    <property type="term" value="F:RNA binding"/>
    <property type="evidence" value="ECO:0007669"/>
    <property type="project" value="UniProtKB-UniRule"/>
</dbReference>
<comment type="similarity">
    <text evidence="7">Belongs to the NusA family.</text>
</comment>
<dbReference type="GO" id="GO:0005829">
    <property type="term" value="C:cytosol"/>
    <property type="evidence" value="ECO:0007669"/>
    <property type="project" value="TreeGrafter"/>
</dbReference>
<dbReference type="EMBL" id="AP028654">
    <property type="protein sequence ID" value="BEP29333.1"/>
    <property type="molecule type" value="Genomic_DNA"/>
</dbReference>
<dbReference type="InterPro" id="IPR025249">
    <property type="entry name" value="TF_NusA_KH_1st"/>
</dbReference>
<dbReference type="InterPro" id="IPR036555">
    <property type="entry name" value="NusA_N_sf"/>
</dbReference>
<dbReference type="GO" id="GO:0006353">
    <property type="term" value="P:DNA-templated transcription termination"/>
    <property type="evidence" value="ECO:0007669"/>
    <property type="project" value="UniProtKB-UniRule"/>
</dbReference>
<keyword evidence="1 7" id="KW-0806">Transcription termination</keyword>
<dbReference type="Pfam" id="PF13184">
    <property type="entry name" value="KH_NusA_1st"/>
    <property type="match status" value="1"/>
</dbReference>
<keyword evidence="6 7" id="KW-0804">Transcription</keyword>
<dbReference type="Gene3D" id="2.40.50.140">
    <property type="entry name" value="Nucleic acid-binding proteins"/>
    <property type="match status" value="1"/>
</dbReference>
<dbReference type="InterPro" id="IPR004087">
    <property type="entry name" value="KH_dom"/>
</dbReference>
<dbReference type="PANTHER" id="PTHR22648:SF0">
    <property type="entry name" value="TRANSCRIPTION TERMINATION_ANTITERMINATION PROTEIN NUSA"/>
    <property type="match status" value="1"/>
</dbReference>
<dbReference type="PANTHER" id="PTHR22648">
    <property type="entry name" value="TRANSCRIPTION TERMINATION FACTOR NUSA"/>
    <property type="match status" value="1"/>
</dbReference>
<evidence type="ECO:0000313" key="9">
    <source>
        <dbReference type="EMBL" id="BEP29333.1"/>
    </source>
</evidence>
<dbReference type="FunFam" id="3.30.300.20:FF:000005">
    <property type="entry name" value="Transcription termination/antitermination protein NusA"/>
    <property type="match status" value="1"/>
</dbReference>
<dbReference type="Proteomes" id="UP001321786">
    <property type="component" value="Chromosome"/>
</dbReference>
<dbReference type="InterPro" id="IPR058582">
    <property type="entry name" value="KH_NusA_2nd"/>
</dbReference>
<evidence type="ECO:0000259" key="8">
    <source>
        <dbReference type="PROSITE" id="PS50126"/>
    </source>
</evidence>
<protein>
    <recommendedName>
        <fullName evidence="7">Transcription termination/antitermination protein NusA</fullName>
    </recommendedName>
</protein>
<evidence type="ECO:0000256" key="7">
    <source>
        <dbReference type="HAMAP-Rule" id="MF_00945"/>
    </source>
</evidence>
<evidence type="ECO:0000256" key="5">
    <source>
        <dbReference type="ARBA" id="ARBA00023015"/>
    </source>
</evidence>
<keyword evidence="10" id="KW-1185">Reference proteome</keyword>
<accession>A0AAU9E4I8</accession>
<dbReference type="PROSITE" id="PS50126">
    <property type="entry name" value="S1"/>
    <property type="match status" value="1"/>
</dbReference>
<dbReference type="FunFam" id="3.30.300.20:FF:000002">
    <property type="entry name" value="Transcription termination/antitermination protein NusA"/>
    <property type="match status" value="1"/>
</dbReference>
<dbReference type="HAMAP" id="MF_00945_B">
    <property type="entry name" value="NusA_B"/>
    <property type="match status" value="1"/>
</dbReference>
<evidence type="ECO:0000256" key="3">
    <source>
        <dbReference type="ARBA" id="ARBA00022814"/>
    </source>
</evidence>
<dbReference type="InterPro" id="IPR012340">
    <property type="entry name" value="NA-bd_OB-fold"/>
</dbReference>
<name>A0AAU9E4I8_9FIRM</name>
<dbReference type="CDD" id="cd02134">
    <property type="entry name" value="KH-II_NusA_rpt1"/>
    <property type="match status" value="1"/>
</dbReference>
<comment type="subcellular location">
    <subcellularLocation>
        <location evidence="7">Cytoplasm</location>
    </subcellularLocation>
</comment>
<dbReference type="Gene3D" id="3.30.300.20">
    <property type="match status" value="2"/>
</dbReference>
<dbReference type="InterPro" id="IPR010213">
    <property type="entry name" value="TF_NusA"/>
</dbReference>
<keyword evidence="4 7" id="KW-0694">RNA-binding</keyword>
<dbReference type="NCBIfam" id="TIGR01953">
    <property type="entry name" value="NusA"/>
    <property type="match status" value="1"/>
</dbReference>
<dbReference type="InterPro" id="IPR030842">
    <property type="entry name" value="TF_NusA_bacterial"/>
</dbReference>